<dbReference type="InterPro" id="IPR036291">
    <property type="entry name" value="NAD(P)-bd_dom_sf"/>
</dbReference>
<dbReference type="Proteomes" id="UP000315522">
    <property type="component" value="Unassembled WGS sequence"/>
</dbReference>
<feature type="non-terminal residue" evidence="2">
    <location>
        <position position="155"/>
    </location>
</feature>
<dbReference type="PANTHER" id="PTHR33303">
    <property type="entry name" value="CYTOPLASMIC PROTEIN-RELATED"/>
    <property type="match status" value="1"/>
</dbReference>
<dbReference type="InterPro" id="IPR003781">
    <property type="entry name" value="CoA-bd"/>
</dbReference>
<evidence type="ECO:0000313" key="2">
    <source>
        <dbReference type="EMBL" id="TVY87586.1"/>
    </source>
</evidence>
<accession>A0A559M3T4</accession>
<feature type="domain" description="CoA-binding" evidence="1">
    <location>
        <begin position="10"/>
        <end position="112"/>
    </location>
</feature>
<organism evidence="2 3">
    <name type="scientific">Lachnellula willkommii</name>
    <dbReference type="NCBI Taxonomy" id="215461"/>
    <lineage>
        <taxon>Eukaryota</taxon>
        <taxon>Fungi</taxon>
        <taxon>Dikarya</taxon>
        <taxon>Ascomycota</taxon>
        <taxon>Pezizomycotina</taxon>
        <taxon>Leotiomycetes</taxon>
        <taxon>Helotiales</taxon>
        <taxon>Lachnaceae</taxon>
        <taxon>Lachnellula</taxon>
    </lineage>
</organism>
<keyword evidence="3" id="KW-1185">Reference proteome</keyword>
<dbReference type="SMART" id="SM00881">
    <property type="entry name" value="CoA_binding"/>
    <property type="match status" value="1"/>
</dbReference>
<proteinExistence type="predicted"/>
<gene>
    <name evidence="2" type="ORF">LAWI1_G005108</name>
</gene>
<sequence>MSTESTARAFFSTPHFAVVGASTDPAKFGHKSIPALSLFAWYTAHSLPVTPINPTAASITTDKAYPAVPSLSQLPDPKSTAVSIITPPKVTKKVLEEAKGLGIKSVWLQPGTFDDEVLAFARQEFENAVGGDGGGGAEGWCVLVDGGKALEGREK</sequence>
<dbReference type="AlphaFoldDB" id="A0A559M3T4"/>
<reference evidence="2 3" key="1">
    <citation type="submission" date="2018-05" db="EMBL/GenBank/DDBJ databases">
        <title>Genome sequencing and assembly of the regulated plant pathogen Lachnellula willkommii and related sister species for the development of diagnostic species identification markers.</title>
        <authorList>
            <person name="Giroux E."/>
            <person name="Bilodeau G."/>
        </authorList>
    </citation>
    <scope>NUCLEOTIDE SEQUENCE [LARGE SCALE GENOMIC DNA]</scope>
    <source>
        <strain evidence="2 3">CBS 172.35</strain>
    </source>
</reference>
<dbReference type="EMBL" id="QGML01002327">
    <property type="protein sequence ID" value="TVY87586.1"/>
    <property type="molecule type" value="Genomic_DNA"/>
</dbReference>
<evidence type="ECO:0000313" key="3">
    <source>
        <dbReference type="Proteomes" id="UP000315522"/>
    </source>
</evidence>
<dbReference type="Pfam" id="PF13380">
    <property type="entry name" value="CoA_binding_2"/>
    <property type="match status" value="1"/>
</dbReference>
<comment type="caution">
    <text evidence="2">The sequence shown here is derived from an EMBL/GenBank/DDBJ whole genome shotgun (WGS) entry which is preliminary data.</text>
</comment>
<evidence type="ECO:0000259" key="1">
    <source>
        <dbReference type="SMART" id="SM00881"/>
    </source>
</evidence>
<protein>
    <recommendedName>
        <fullName evidence="1">CoA-binding domain-containing protein</fullName>
    </recommendedName>
</protein>
<dbReference type="SUPFAM" id="SSF51735">
    <property type="entry name" value="NAD(P)-binding Rossmann-fold domains"/>
    <property type="match status" value="1"/>
</dbReference>
<dbReference type="PANTHER" id="PTHR33303:SF2">
    <property type="entry name" value="COA-BINDING DOMAIN-CONTAINING PROTEIN"/>
    <property type="match status" value="1"/>
</dbReference>
<name>A0A559M3T4_9HELO</name>
<dbReference type="Gene3D" id="3.40.50.720">
    <property type="entry name" value="NAD(P)-binding Rossmann-like Domain"/>
    <property type="match status" value="1"/>
</dbReference>